<protein>
    <submittedName>
        <fullName evidence="2">Uncharacterized protein</fullName>
    </submittedName>
</protein>
<dbReference type="AlphaFoldDB" id="A0A821D135"/>
<evidence type="ECO:0000313" key="2">
    <source>
        <dbReference type="EMBL" id="CAF4614014.1"/>
    </source>
</evidence>
<dbReference type="EMBL" id="CAJOBO010013273">
    <property type="protein sequence ID" value="CAF4614014.1"/>
    <property type="molecule type" value="Genomic_DNA"/>
</dbReference>
<feature type="non-terminal residue" evidence="2">
    <location>
        <position position="20"/>
    </location>
</feature>
<comment type="caution">
    <text evidence="2">The sequence shown here is derived from an EMBL/GenBank/DDBJ whole genome shotgun (WGS) entry which is preliminary data.</text>
</comment>
<evidence type="ECO:0000256" key="1">
    <source>
        <dbReference type="SAM" id="MobiDB-lite"/>
    </source>
</evidence>
<evidence type="ECO:0000313" key="3">
    <source>
        <dbReference type="Proteomes" id="UP000663851"/>
    </source>
</evidence>
<feature type="region of interest" description="Disordered" evidence="1">
    <location>
        <begin position="1"/>
        <end position="20"/>
    </location>
</feature>
<proteinExistence type="predicted"/>
<name>A0A821D135_9BILA</name>
<reference evidence="2" key="1">
    <citation type="submission" date="2021-02" db="EMBL/GenBank/DDBJ databases">
        <authorList>
            <person name="Nowell W R."/>
        </authorList>
    </citation>
    <scope>NUCLEOTIDE SEQUENCE</scope>
</reference>
<organism evidence="2 3">
    <name type="scientific">Rotaria socialis</name>
    <dbReference type="NCBI Taxonomy" id="392032"/>
    <lineage>
        <taxon>Eukaryota</taxon>
        <taxon>Metazoa</taxon>
        <taxon>Spiralia</taxon>
        <taxon>Gnathifera</taxon>
        <taxon>Rotifera</taxon>
        <taxon>Eurotatoria</taxon>
        <taxon>Bdelloidea</taxon>
        <taxon>Philodinida</taxon>
        <taxon>Philodinidae</taxon>
        <taxon>Rotaria</taxon>
    </lineage>
</organism>
<gene>
    <name evidence="2" type="ORF">HFQ381_LOCUS34108</name>
</gene>
<accession>A0A821D135</accession>
<sequence>MNTTPKQPSTTTSTTVATPG</sequence>
<dbReference type="Proteomes" id="UP000663851">
    <property type="component" value="Unassembled WGS sequence"/>
</dbReference>